<name>A0A1R2AYJ4_9CILI</name>
<feature type="compositionally biased region" description="Acidic residues" evidence="1">
    <location>
        <begin position="83"/>
        <end position="94"/>
    </location>
</feature>
<dbReference type="AlphaFoldDB" id="A0A1R2AYJ4"/>
<feature type="compositionally biased region" description="Basic and acidic residues" evidence="1">
    <location>
        <begin position="72"/>
        <end position="82"/>
    </location>
</feature>
<organism evidence="2 3">
    <name type="scientific">Stentor coeruleus</name>
    <dbReference type="NCBI Taxonomy" id="5963"/>
    <lineage>
        <taxon>Eukaryota</taxon>
        <taxon>Sar</taxon>
        <taxon>Alveolata</taxon>
        <taxon>Ciliophora</taxon>
        <taxon>Postciliodesmatophora</taxon>
        <taxon>Heterotrichea</taxon>
        <taxon>Heterotrichida</taxon>
        <taxon>Stentoridae</taxon>
        <taxon>Stentor</taxon>
    </lineage>
</organism>
<accession>A0A1R2AYJ4</accession>
<protein>
    <submittedName>
        <fullName evidence="2">Uncharacterized protein</fullName>
    </submittedName>
</protein>
<proteinExistence type="predicted"/>
<sequence length="94" mass="11251">MANFEEEWEIEIDEGEQIEIIKLEIPIEKEELICGEQFIRLVKNKKKIPFKEIQPFDQEDHAVRKRGPSVAHKVEEHKRKDSESEEFVEEEDDD</sequence>
<evidence type="ECO:0000256" key="1">
    <source>
        <dbReference type="SAM" id="MobiDB-lite"/>
    </source>
</evidence>
<evidence type="ECO:0000313" key="3">
    <source>
        <dbReference type="Proteomes" id="UP000187209"/>
    </source>
</evidence>
<dbReference type="Proteomes" id="UP000187209">
    <property type="component" value="Unassembled WGS sequence"/>
</dbReference>
<dbReference type="EMBL" id="MPUH01001187">
    <property type="protein sequence ID" value="OMJ69525.1"/>
    <property type="molecule type" value="Genomic_DNA"/>
</dbReference>
<feature type="region of interest" description="Disordered" evidence="1">
    <location>
        <begin position="57"/>
        <end position="94"/>
    </location>
</feature>
<comment type="caution">
    <text evidence="2">The sequence shown here is derived from an EMBL/GenBank/DDBJ whole genome shotgun (WGS) entry which is preliminary data.</text>
</comment>
<keyword evidence="3" id="KW-1185">Reference proteome</keyword>
<reference evidence="2 3" key="1">
    <citation type="submission" date="2016-11" db="EMBL/GenBank/DDBJ databases">
        <title>The macronuclear genome of Stentor coeruleus: a giant cell with tiny introns.</title>
        <authorList>
            <person name="Slabodnick M."/>
            <person name="Ruby J.G."/>
            <person name="Reiff S.B."/>
            <person name="Swart E.C."/>
            <person name="Gosai S."/>
            <person name="Prabakaran S."/>
            <person name="Witkowska E."/>
            <person name="Larue G.E."/>
            <person name="Fisher S."/>
            <person name="Freeman R.M."/>
            <person name="Gunawardena J."/>
            <person name="Chu W."/>
            <person name="Stover N.A."/>
            <person name="Gregory B.D."/>
            <person name="Nowacki M."/>
            <person name="Derisi J."/>
            <person name="Roy S.W."/>
            <person name="Marshall W.F."/>
            <person name="Sood P."/>
        </authorList>
    </citation>
    <scope>NUCLEOTIDE SEQUENCE [LARGE SCALE GENOMIC DNA]</scope>
    <source>
        <strain evidence="2">WM001</strain>
    </source>
</reference>
<evidence type="ECO:0000313" key="2">
    <source>
        <dbReference type="EMBL" id="OMJ69525.1"/>
    </source>
</evidence>
<gene>
    <name evidence="2" type="ORF">SteCoe_32718</name>
</gene>